<name>A0A6C2U4U9_PONDE</name>
<feature type="chain" id="PRO_5025653252" evidence="1">
    <location>
        <begin position="20"/>
        <end position="1157"/>
    </location>
</feature>
<proteinExistence type="predicted"/>
<dbReference type="AlphaFoldDB" id="A0A6C2U4U9"/>
<reference evidence="2 3" key="1">
    <citation type="submission" date="2019-04" db="EMBL/GenBank/DDBJ databases">
        <authorList>
            <person name="Van Vliet M D."/>
        </authorList>
    </citation>
    <scope>NUCLEOTIDE SEQUENCE [LARGE SCALE GENOMIC DNA]</scope>
    <source>
        <strain evidence="2 3">F1</strain>
    </source>
</reference>
<evidence type="ECO:0000313" key="3">
    <source>
        <dbReference type="Proteomes" id="UP000366872"/>
    </source>
</evidence>
<keyword evidence="3" id="KW-1185">Reference proteome</keyword>
<sequence>MKKRMCWLVCLISALGAGAQEIATTALPEGDVGLPYNATLTASNGTPPYAWSWSRSWNNFPYEVSSQPNSFAPVGTAQGWQSTWTDWYLPLPFAFPFGDETYTYCYVGLKGDIRLGDWDATIYVLQEDIDTTAGDVYILTEPGAITIRWDGVSYWDSLAQISLSVTLHSDGTMVMKYGAGNSSGGEIGLNGNGTYYTHPSSWQPMNYAPDIVFTPVVPGPVVHGLTLSSNGVISGTPTEPYNDGVVVTVEDDWGNTDQRWLPLRIHADRDEDGMLDVWERRIVDDNPADAITNVASVLRDDNYDGDLFSNIEEHILGFDPLVADGNVPDTMEEGLSLLGMAVTNDPDAARFNLIEECFVTVLATEPTNHSARVFRALSRLLNLTSADDLYDLAEQFGTTLNGNFVVTGDFDFDTAPLLDVVSDVAYTNILQALDASFADLETIPTNWTGAVEISTNYFPVDETVHADIGDLTMGKAILMGARSWLHTLHAQKFNIDYEKMVVPLEVPQTAITLDGSIGDWAGVPVQLQGSLDGSIDYVKGAWNGSSVYMLMAFNEVPFDLMGADATIRLGLESNVEVAVFPVWGYTNIWFSATASNTQDIAWIYTNGLLEVEIPVPPSIAVSNACITDAYAEFGEYVDYGWGWHWEQRDGDDVYSPENLPIDVFKQNHPEFLQSVRLEAELAVAKTNLQEAIDLAQLADGLIQARTDMLMHFIEYDPSNITERVEAFTRIQQAEDSLYAPVQFVVTNDLGEVQLDELVQLGALYQPTYLTRAMAPEFWQIMDQPMMDTLPDPTFGGILPNMTEGRKMAYLWKIDAPTDWDDDGIPNGWELEYFGNPTNAMADADGDGDGQTTGEEFLSGSNPTNGASFFKAAYAPATGVVSGIVISWQSEEERVYDVHWTPALDEPFQLLATGIHFPQGSYTDTVHAAASQGYYRVLARMPGGNDLDADGLPDDWEGMYFVDYSAAATGDGDGDGQDNISEFIAGTDPRDGGSYFAVTGVEPDAAGFVVEWISVPDRSYSVKWAPSAGGAFRTLQTGLAYPANSFTDTVHGVESIGFYRVDVERVEPPTVEGYWSVETFDGSPLDPGEYLNIEFYSDGYFDFWSDSDSGGGTYTLTGNALQMTFYNGLNLEGTVEGDTISGTLDEYGTPYSITIQRQ</sequence>
<accession>A0A6C2U4U9</accession>
<dbReference type="Proteomes" id="UP000366872">
    <property type="component" value="Unassembled WGS sequence"/>
</dbReference>
<protein>
    <submittedName>
        <fullName evidence="2">Uncharacterized protein</fullName>
    </submittedName>
</protein>
<dbReference type="RefSeq" id="WP_136079909.1">
    <property type="nucleotide sequence ID" value="NZ_CAAHFG010000001.1"/>
</dbReference>
<evidence type="ECO:0000256" key="1">
    <source>
        <dbReference type="SAM" id="SignalP"/>
    </source>
</evidence>
<gene>
    <name evidence="2" type="ORF">PDESU_02987</name>
</gene>
<organism evidence="2 3">
    <name type="scientific">Pontiella desulfatans</name>
    <dbReference type="NCBI Taxonomy" id="2750659"/>
    <lineage>
        <taxon>Bacteria</taxon>
        <taxon>Pseudomonadati</taxon>
        <taxon>Kiritimatiellota</taxon>
        <taxon>Kiritimatiellia</taxon>
        <taxon>Kiritimatiellales</taxon>
        <taxon>Pontiellaceae</taxon>
        <taxon>Pontiella</taxon>
    </lineage>
</organism>
<dbReference type="EMBL" id="CAAHFG010000001">
    <property type="protein sequence ID" value="VGO14426.1"/>
    <property type="molecule type" value="Genomic_DNA"/>
</dbReference>
<evidence type="ECO:0000313" key="2">
    <source>
        <dbReference type="EMBL" id="VGO14426.1"/>
    </source>
</evidence>
<feature type="signal peptide" evidence="1">
    <location>
        <begin position="1"/>
        <end position="19"/>
    </location>
</feature>
<keyword evidence="1" id="KW-0732">Signal</keyword>